<comment type="caution">
    <text evidence="3">The sequence shown here is derived from an EMBL/GenBank/DDBJ whole genome shotgun (WGS) entry which is preliminary data.</text>
</comment>
<dbReference type="SUPFAM" id="SSF46785">
    <property type="entry name" value="Winged helix' DNA-binding domain"/>
    <property type="match status" value="1"/>
</dbReference>
<protein>
    <submittedName>
        <fullName evidence="3">PadR family transcriptional regulator</fullName>
    </submittedName>
</protein>
<dbReference type="InterPro" id="IPR036388">
    <property type="entry name" value="WH-like_DNA-bd_sf"/>
</dbReference>
<keyword evidence="4" id="KW-1185">Reference proteome</keyword>
<evidence type="ECO:0000259" key="1">
    <source>
        <dbReference type="Pfam" id="PF03551"/>
    </source>
</evidence>
<dbReference type="OrthoDB" id="3186544at2"/>
<dbReference type="Gene3D" id="6.10.140.190">
    <property type="match status" value="1"/>
</dbReference>
<reference evidence="3 4" key="1">
    <citation type="submission" date="2019-03" db="EMBL/GenBank/DDBJ databases">
        <authorList>
            <person name="Kim M.K.M."/>
        </authorList>
    </citation>
    <scope>NUCLEOTIDE SEQUENCE [LARGE SCALE GENOMIC DNA]</scope>
    <source>
        <strain evidence="3 4">18JY15-6</strain>
    </source>
</reference>
<evidence type="ECO:0000313" key="4">
    <source>
        <dbReference type="Proteomes" id="UP000295453"/>
    </source>
</evidence>
<dbReference type="EMBL" id="SJZJ01000011">
    <property type="protein sequence ID" value="TCJ28303.1"/>
    <property type="molecule type" value="Genomic_DNA"/>
</dbReference>
<dbReference type="InterPro" id="IPR018309">
    <property type="entry name" value="Tscrpt_reg_PadR_C"/>
</dbReference>
<dbReference type="PANTHER" id="PTHR43252:SF4">
    <property type="entry name" value="TRANSCRIPTIONAL REGULATORY PROTEIN"/>
    <property type="match status" value="1"/>
</dbReference>
<dbReference type="InterPro" id="IPR036390">
    <property type="entry name" value="WH_DNA-bd_sf"/>
</dbReference>
<name>A0A4R1CB54_9ACTN</name>
<sequence length="189" mass="21420">MALEHALLVSLRERAASGSELTRRFDKSFGYFWSATHQQIYRTLARMESDGWLTSEVVPQQGKPDTKVYAVSPLGEKILAVWLTEAPTDAPLRSELAVKLRGASYAEDRAGVLAMARAQREVHRTRAAAYEQMLQRQFPHPEELSDADVDRYLVLRAGVRVEEGWIGFLDEYRTTHERRASGATDKEAR</sequence>
<gene>
    <name evidence="3" type="ORF">EPD65_08160</name>
</gene>
<dbReference type="Gene3D" id="1.10.10.10">
    <property type="entry name" value="Winged helix-like DNA-binding domain superfamily/Winged helix DNA-binding domain"/>
    <property type="match status" value="1"/>
</dbReference>
<accession>A0A4R1CB54</accession>
<evidence type="ECO:0000259" key="2">
    <source>
        <dbReference type="Pfam" id="PF10400"/>
    </source>
</evidence>
<dbReference type="Pfam" id="PF10400">
    <property type="entry name" value="Vir_act_alpha_C"/>
    <property type="match status" value="1"/>
</dbReference>
<dbReference type="PANTHER" id="PTHR43252">
    <property type="entry name" value="TRANSCRIPTIONAL REGULATOR YQJI"/>
    <property type="match status" value="1"/>
</dbReference>
<dbReference type="RefSeq" id="WP_131582995.1">
    <property type="nucleotide sequence ID" value="NZ_SJZJ01000011.1"/>
</dbReference>
<dbReference type="Pfam" id="PF03551">
    <property type="entry name" value="PadR"/>
    <property type="match status" value="1"/>
</dbReference>
<dbReference type="AlphaFoldDB" id="A0A4R1CB54"/>
<evidence type="ECO:0000313" key="3">
    <source>
        <dbReference type="EMBL" id="TCJ28303.1"/>
    </source>
</evidence>
<feature type="domain" description="Transcription regulator PadR C-terminal" evidence="2">
    <location>
        <begin position="92"/>
        <end position="174"/>
    </location>
</feature>
<dbReference type="InterPro" id="IPR005149">
    <property type="entry name" value="Tscrpt_reg_PadR_N"/>
</dbReference>
<organism evidence="3 4">
    <name type="scientific">Nocardioides jejuensis</name>
    <dbReference type="NCBI Taxonomy" id="2502782"/>
    <lineage>
        <taxon>Bacteria</taxon>
        <taxon>Bacillati</taxon>
        <taxon>Actinomycetota</taxon>
        <taxon>Actinomycetes</taxon>
        <taxon>Propionibacteriales</taxon>
        <taxon>Nocardioidaceae</taxon>
        <taxon>Nocardioides</taxon>
    </lineage>
</organism>
<proteinExistence type="predicted"/>
<feature type="domain" description="Transcription regulator PadR N-terminal" evidence="1">
    <location>
        <begin position="7"/>
        <end position="79"/>
    </location>
</feature>
<dbReference type="Proteomes" id="UP000295453">
    <property type="component" value="Unassembled WGS sequence"/>
</dbReference>